<sequence length="157" mass="18252">MFQKRLGKDRLVSVVIHLGRCSFSSKGSFLLFKNNRNALTTKKVKGIKRKKFPFNNSNSFYILLSSKLRLQRPPSRFLIASLPNKHHIIEEIIVKRMLQLITGLSNTDRRLVDGEIPFSVIPKTRERATRCQTCYPRKLQSDAVISVWEVICFFERV</sequence>
<comment type="caution">
    <text evidence="1">The sequence shown here is derived from an EMBL/GenBank/DDBJ whole genome shotgun (WGS) entry which is preliminary data.</text>
</comment>
<organism evidence="1 2">
    <name type="scientific">Araneus ventricosus</name>
    <name type="common">Orbweaver spider</name>
    <name type="synonym">Epeira ventricosa</name>
    <dbReference type="NCBI Taxonomy" id="182803"/>
    <lineage>
        <taxon>Eukaryota</taxon>
        <taxon>Metazoa</taxon>
        <taxon>Ecdysozoa</taxon>
        <taxon>Arthropoda</taxon>
        <taxon>Chelicerata</taxon>
        <taxon>Arachnida</taxon>
        <taxon>Araneae</taxon>
        <taxon>Araneomorphae</taxon>
        <taxon>Entelegynae</taxon>
        <taxon>Araneoidea</taxon>
        <taxon>Araneidae</taxon>
        <taxon>Araneus</taxon>
    </lineage>
</organism>
<name>A0A4Y2FXJ9_ARAVE</name>
<proteinExistence type="predicted"/>
<gene>
    <name evidence="1" type="ORF">AVEN_14093_1</name>
</gene>
<dbReference type="Proteomes" id="UP000499080">
    <property type="component" value="Unassembled WGS sequence"/>
</dbReference>
<accession>A0A4Y2FXJ9</accession>
<evidence type="ECO:0000313" key="2">
    <source>
        <dbReference type="Proteomes" id="UP000499080"/>
    </source>
</evidence>
<evidence type="ECO:0000313" key="1">
    <source>
        <dbReference type="EMBL" id="GBM45717.1"/>
    </source>
</evidence>
<dbReference type="EMBL" id="BGPR01001109">
    <property type="protein sequence ID" value="GBM45717.1"/>
    <property type="molecule type" value="Genomic_DNA"/>
</dbReference>
<protein>
    <submittedName>
        <fullName evidence="1">Uncharacterized protein</fullName>
    </submittedName>
</protein>
<keyword evidence="2" id="KW-1185">Reference proteome</keyword>
<dbReference type="AlphaFoldDB" id="A0A4Y2FXJ9"/>
<reference evidence="1 2" key="1">
    <citation type="journal article" date="2019" name="Sci. Rep.">
        <title>Orb-weaving spider Araneus ventricosus genome elucidates the spidroin gene catalogue.</title>
        <authorList>
            <person name="Kono N."/>
            <person name="Nakamura H."/>
            <person name="Ohtoshi R."/>
            <person name="Moran D.A.P."/>
            <person name="Shinohara A."/>
            <person name="Yoshida Y."/>
            <person name="Fujiwara M."/>
            <person name="Mori M."/>
            <person name="Tomita M."/>
            <person name="Arakawa K."/>
        </authorList>
    </citation>
    <scope>NUCLEOTIDE SEQUENCE [LARGE SCALE GENOMIC DNA]</scope>
</reference>